<reference evidence="7" key="1">
    <citation type="submission" date="2015-03" db="EMBL/GenBank/DDBJ databases">
        <title>Wuchereria bancrofti Genome Sequencing Papua New Guinea Strain.</title>
        <authorList>
            <person name="Small S.T."/>
            <person name="Serre D."/>
            <person name="Zimmerman P.A."/>
        </authorList>
    </citation>
    <scope>NUCLEOTIDE SEQUENCE [LARGE SCALE GENOMIC DNA]</scope>
    <source>
        <strain evidence="7">pt0022</strain>
    </source>
</reference>
<evidence type="ECO:0000256" key="2">
    <source>
        <dbReference type="ARBA" id="ARBA00022771"/>
    </source>
</evidence>
<feature type="compositionally biased region" description="Acidic residues" evidence="5">
    <location>
        <begin position="47"/>
        <end position="60"/>
    </location>
</feature>
<feature type="domain" description="RanBP2-type" evidence="6">
    <location>
        <begin position="558"/>
        <end position="587"/>
    </location>
</feature>
<evidence type="ECO:0000313" key="8">
    <source>
        <dbReference type="WBParaSite" id="mrna-Wban_07789"/>
    </source>
</evidence>
<evidence type="ECO:0000256" key="3">
    <source>
        <dbReference type="ARBA" id="ARBA00022833"/>
    </source>
</evidence>
<proteinExistence type="predicted"/>
<dbReference type="SMART" id="SM00547">
    <property type="entry name" value="ZnF_RBZ"/>
    <property type="match status" value="2"/>
</dbReference>
<dbReference type="GO" id="GO:0008270">
    <property type="term" value="F:zinc ion binding"/>
    <property type="evidence" value="ECO:0007669"/>
    <property type="project" value="UniProtKB-KW"/>
</dbReference>
<evidence type="ECO:0000259" key="6">
    <source>
        <dbReference type="PROSITE" id="PS50199"/>
    </source>
</evidence>
<keyword evidence="3" id="KW-0862">Zinc</keyword>
<name>A0AAF5RWL0_WUCBA</name>
<keyword evidence="1" id="KW-0479">Metal-binding</keyword>
<keyword evidence="2 4" id="KW-0863">Zinc-finger</keyword>
<dbReference type="PROSITE" id="PS01358">
    <property type="entry name" value="ZF_RANBP2_1"/>
    <property type="match status" value="2"/>
</dbReference>
<dbReference type="AlphaFoldDB" id="A0AAF5RWL0"/>
<reference evidence="8" key="3">
    <citation type="submission" date="2024-02" db="UniProtKB">
        <authorList>
            <consortium name="WormBaseParasite"/>
        </authorList>
    </citation>
    <scope>IDENTIFICATION</scope>
    <source>
        <strain evidence="8">pt0022</strain>
    </source>
</reference>
<evidence type="ECO:0000256" key="5">
    <source>
        <dbReference type="SAM" id="MobiDB-lite"/>
    </source>
</evidence>
<sequence length="1052" mass="111652">MTERKTGGWLSSVVDNISGLWSRSPTESAVTSRESTDIQNSSRDSSYEEQSESDVGEEDDDIIIETVYAGSSTTVPTTSRNRNDITPKQHTVRYLSPSAILAATRSVTNSSDKEALTSVNRKRAATSCIFENDIMCSNTGNAFTTSSMMEPLSSRSTKRSRIQRDFGDERSFLSLSSLSDVPQTGRSHLNQSFASSFTPLNSLVIKPRVSRPCSSATSSLSSKTRAILEQLEKISSPVREVKRLSSFNLDGPERWATDTISTAVQKPPRNSMCTLSRAQLISNILSTKSSSPFWSRPAYSAKMADSSTTSHPVQIPEYNQADANHTRESNKVPTTESSCLSPSKKADFLTPPSKPDREKVFTDDNVEKSTVSAKDAALSMSDSAIKTADIVLPQRSSSTKSTNVFSARALGVVSPVKEMMRNDKDKLISTTKVDGAMFAFAPPMKRGPSASFHREETATNVRFPCWQAKYLLYCSDIHAISRSIPSFTKTTFKATAEKAVDGFSFPTESVSEQIKEQSYSADKDKETQSVTEISTIVKPTDGSTTISDALSVKHPSEKSEQWSCPKCMVFNKTDIAKCVCCGYENMVESKPWTCSECWISNKSTDDKCIACGNPKQSNGKGVKLTDISVKSSSFTNVFGDRTFKPVPSTGGISFGFSAAKPGTDESSLSLTTSAPATTKALNPATVVNGNTNTEASLKFGLSSSTSTPNFGFGKAPETNCLPTVTEEQPSMLPSHHPPSASLNFGVSFGSVTTASFVPSLTRSSLSFPTLTVTTSAATTLPLSESTFSIPVSINTNPFTFGSSSTTTAEEIKTATAPLFSFGSSFPAVTTDTSAVTTTTSLPLFGAALPELPTPKAPLFGASGGSVSSPEASHDVVEMSSPTTSPVAPSATVGSFGVSKSSNSLFSFGASNTSNPSTGTLFGNLQTTVQNLVAAPSTSLFSFGQQQTPVAPKPFEPPASLTSPPSAFNFGTTASNGAAGFVFGSTSPPPSFTFGAQQPVNNAASTTFNFTPAAAAPSFGNIPGSAPTTNFFSVGSTSSTTTRKMLKARRMRK</sequence>
<feature type="compositionally biased region" description="Polar residues" evidence="5">
    <location>
        <begin position="331"/>
        <end position="341"/>
    </location>
</feature>
<dbReference type="InterPro" id="IPR001876">
    <property type="entry name" value="Znf_RanBP2"/>
</dbReference>
<evidence type="ECO:0000313" key="7">
    <source>
        <dbReference type="Proteomes" id="UP000093561"/>
    </source>
</evidence>
<feature type="compositionally biased region" description="Polar residues" evidence="5">
    <location>
        <begin position="21"/>
        <end position="44"/>
    </location>
</feature>
<organism evidence="7 8">
    <name type="scientific">Wuchereria bancrofti</name>
    <dbReference type="NCBI Taxonomy" id="6293"/>
    <lineage>
        <taxon>Eukaryota</taxon>
        <taxon>Metazoa</taxon>
        <taxon>Ecdysozoa</taxon>
        <taxon>Nematoda</taxon>
        <taxon>Chromadorea</taxon>
        <taxon>Rhabditida</taxon>
        <taxon>Spirurina</taxon>
        <taxon>Spiruromorpha</taxon>
        <taxon>Filarioidea</taxon>
        <taxon>Onchocercidae</taxon>
        <taxon>Wuchereria</taxon>
    </lineage>
</organism>
<dbReference type="SUPFAM" id="SSF90209">
    <property type="entry name" value="Ran binding protein zinc finger-like"/>
    <property type="match status" value="2"/>
</dbReference>
<dbReference type="Gene3D" id="4.10.1060.10">
    <property type="entry name" value="Zinc finger, RanBP2-type"/>
    <property type="match status" value="2"/>
</dbReference>
<feature type="region of interest" description="Disordered" evidence="5">
    <location>
        <begin position="21"/>
        <end position="60"/>
    </location>
</feature>
<feature type="region of interest" description="Disordered" evidence="5">
    <location>
        <begin position="320"/>
        <end position="357"/>
    </location>
</feature>
<evidence type="ECO:0000256" key="1">
    <source>
        <dbReference type="ARBA" id="ARBA00022723"/>
    </source>
</evidence>
<accession>A0AAF5RWL0</accession>
<dbReference type="WBParaSite" id="mrna-Wban_07789">
    <property type="protein sequence ID" value="mrna-Wban_07789"/>
    <property type="gene ID" value="Wban_07789"/>
</dbReference>
<protein>
    <submittedName>
        <fullName evidence="8">RanBP2-type domain-containing protein</fullName>
    </submittedName>
</protein>
<reference evidence="7" key="2">
    <citation type="journal article" date="2016" name="Mol. Ecol.">
        <title>Population genomics of the filarial nematode parasite Wuchereria bancrofti from mosquitoes.</title>
        <authorList>
            <person name="Small S.T."/>
            <person name="Reimer L.J."/>
            <person name="Tisch D.J."/>
            <person name="King C.L."/>
            <person name="Christensen B.M."/>
            <person name="Siba P.M."/>
            <person name="Kazura J.W."/>
            <person name="Serre D."/>
            <person name="Zimmerman P.A."/>
        </authorList>
    </citation>
    <scope>NUCLEOTIDE SEQUENCE</scope>
    <source>
        <strain evidence="7">pt0022</strain>
    </source>
</reference>
<dbReference type="Pfam" id="PF00641">
    <property type="entry name" value="Zn_ribbon_RanBP"/>
    <property type="match status" value="1"/>
</dbReference>
<dbReference type="Proteomes" id="UP000093561">
    <property type="component" value="Unassembled WGS sequence"/>
</dbReference>
<feature type="domain" description="RanBP2-type" evidence="6">
    <location>
        <begin position="588"/>
        <end position="617"/>
    </location>
</feature>
<evidence type="ECO:0000256" key="4">
    <source>
        <dbReference type="PROSITE-ProRule" id="PRU00322"/>
    </source>
</evidence>
<dbReference type="PROSITE" id="PS50199">
    <property type="entry name" value="ZF_RANBP2_2"/>
    <property type="match status" value="2"/>
</dbReference>
<dbReference type="InterPro" id="IPR036443">
    <property type="entry name" value="Znf_RanBP2_sf"/>
</dbReference>